<dbReference type="Gene3D" id="1.10.40.30">
    <property type="entry name" value="Fumarase/aspartase (C-terminal domain)"/>
    <property type="match status" value="1"/>
</dbReference>
<dbReference type="EC" id="4.3.2.1" evidence="4"/>
<dbReference type="InterPro" id="IPR022761">
    <property type="entry name" value="Fumarate_lyase_N"/>
</dbReference>
<evidence type="ECO:0000256" key="8">
    <source>
        <dbReference type="ARBA" id="ARBA00032749"/>
    </source>
</evidence>
<feature type="domain" description="Argininosuccinate lyase C-terminal" evidence="10">
    <location>
        <begin position="423"/>
        <end position="490"/>
    </location>
</feature>
<comment type="catalytic activity">
    <reaction evidence="1">
        <text>2-(N(omega)-L-arginino)succinate = fumarate + L-arginine</text>
        <dbReference type="Rhea" id="RHEA:24020"/>
        <dbReference type="ChEBI" id="CHEBI:29806"/>
        <dbReference type="ChEBI" id="CHEBI:32682"/>
        <dbReference type="ChEBI" id="CHEBI:57472"/>
        <dbReference type="EC" id="4.3.2.1"/>
    </reaction>
</comment>
<organism evidence="11 12">
    <name type="scientific">Quercus lobata</name>
    <name type="common">Valley oak</name>
    <dbReference type="NCBI Taxonomy" id="97700"/>
    <lineage>
        <taxon>Eukaryota</taxon>
        <taxon>Viridiplantae</taxon>
        <taxon>Streptophyta</taxon>
        <taxon>Embryophyta</taxon>
        <taxon>Tracheophyta</taxon>
        <taxon>Spermatophyta</taxon>
        <taxon>Magnoliopsida</taxon>
        <taxon>eudicotyledons</taxon>
        <taxon>Gunneridae</taxon>
        <taxon>Pentapetalae</taxon>
        <taxon>rosids</taxon>
        <taxon>fabids</taxon>
        <taxon>Fagales</taxon>
        <taxon>Fagaceae</taxon>
        <taxon>Quercus</taxon>
    </lineage>
</organism>
<dbReference type="FunFam" id="1.10.275.10:FF:000013">
    <property type="entry name" value="Argininosuccinate lyase"/>
    <property type="match status" value="1"/>
</dbReference>
<dbReference type="FunFam" id="1.20.200.10:FF:000019">
    <property type="entry name" value="Argininosuccinate lyase chloroplastic"/>
    <property type="match status" value="1"/>
</dbReference>
<dbReference type="InterPro" id="IPR029419">
    <property type="entry name" value="Arg_succ_lyase_C"/>
</dbReference>
<dbReference type="GO" id="GO:0042450">
    <property type="term" value="P:L-arginine biosynthetic process via ornithine"/>
    <property type="evidence" value="ECO:0007669"/>
    <property type="project" value="InterPro"/>
</dbReference>
<evidence type="ECO:0000256" key="3">
    <source>
        <dbReference type="ARBA" id="ARBA00010755"/>
    </source>
</evidence>
<keyword evidence="6" id="KW-0028">Amino-acid biosynthesis</keyword>
<evidence type="ECO:0000256" key="2">
    <source>
        <dbReference type="ARBA" id="ARBA00004941"/>
    </source>
</evidence>
<dbReference type="Gene3D" id="1.10.275.10">
    <property type="entry name" value="Fumarase/aspartase (N-terminal domain)"/>
    <property type="match status" value="1"/>
</dbReference>
<evidence type="ECO:0000256" key="6">
    <source>
        <dbReference type="ARBA" id="ARBA00022605"/>
    </source>
</evidence>
<evidence type="ECO:0000313" key="11">
    <source>
        <dbReference type="EnsemblPlants" id="QL09p017817:mrna"/>
    </source>
</evidence>
<evidence type="ECO:0000256" key="1">
    <source>
        <dbReference type="ARBA" id="ARBA00000985"/>
    </source>
</evidence>
<sequence length="517" mass="57641">MESLTSASSTSTLLSLQSKFSKPRKPLVGLTHWVKPKLEVRCVLEAMNNASAAAENDKEVKLWGGRFEESVTDAVERFTESISFDKELYKQDIMGSRAHASMLAKQGLMSMSDRDSILQGLDEIERSIENGEFVWRTDREDVHMNIEAALTDKIGEPAKKLHTARSRNDQVLTDFRLWCRDAIDKIVARIRHLQVSMVILALKNEGLIVPGYTHLQRAQPVLLQHLLLAYVEQLERDAGRLLDCRARQNFSPLGACALAGTGLPIDRFMTSDALGFTAPLRNSIDAVSDRDFVLEFLSANSITAVHLSRLGEEWVLWASEEFGFITPSDSVSTGSSIMPQKKNPDPMELVRGKSARVIGDLVTLLTLCKGLPLAYNRDLQEDKEPAFDSVKTILGMLEVSAEFAQNITFNQERIRKALPAGHLDATTLADYLVKKGVPFRTSHDIVGRSVALCVSKGCQLQELHLKELRTISPFFDEDVYEFLGVENAVKKFSSYGSTGSECVASQLDYWVTKLEIK</sequence>
<reference evidence="11 12" key="1">
    <citation type="journal article" date="2016" name="G3 (Bethesda)">
        <title>First Draft Assembly and Annotation of the Genome of a California Endemic Oak Quercus lobata Nee (Fagaceae).</title>
        <authorList>
            <person name="Sork V.L."/>
            <person name="Fitz-Gibbon S.T."/>
            <person name="Puiu D."/>
            <person name="Crepeau M."/>
            <person name="Gugger P.F."/>
            <person name="Sherman R."/>
            <person name="Stevens K."/>
            <person name="Langley C.H."/>
            <person name="Pellegrini M."/>
            <person name="Salzberg S.L."/>
        </authorList>
    </citation>
    <scope>NUCLEOTIDE SEQUENCE [LARGE SCALE GENOMIC DNA]</scope>
    <source>
        <strain evidence="11 12">cv. SW786</strain>
    </source>
</reference>
<dbReference type="GO" id="GO:0004056">
    <property type="term" value="F:argininosuccinate lyase activity"/>
    <property type="evidence" value="ECO:0007669"/>
    <property type="project" value="UniProtKB-EC"/>
</dbReference>
<dbReference type="FunFam" id="1.10.40.30:FF:000001">
    <property type="entry name" value="Argininosuccinate lyase"/>
    <property type="match status" value="1"/>
</dbReference>
<dbReference type="NCBIfam" id="TIGR00838">
    <property type="entry name" value="argH"/>
    <property type="match status" value="1"/>
</dbReference>
<dbReference type="InParanoid" id="A0A7N2MIJ6"/>
<dbReference type="CDD" id="cd01359">
    <property type="entry name" value="Argininosuccinate_lyase"/>
    <property type="match status" value="1"/>
</dbReference>
<dbReference type="InterPro" id="IPR008948">
    <property type="entry name" value="L-Aspartase-like"/>
</dbReference>
<dbReference type="InterPro" id="IPR009049">
    <property type="entry name" value="Argininosuccinate_lyase"/>
</dbReference>
<dbReference type="KEGG" id="qlo:115959665"/>
<dbReference type="Proteomes" id="UP000594261">
    <property type="component" value="Chromosome 9"/>
</dbReference>
<keyword evidence="7" id="KW-0456">Lyase</keyword>
<dbReference type="GO" id="GO:0005829">
    <property type="term" value="C:cytosol"/>
    <property type="evidence" value="ECO:0007669"/>
    <property type="project" value="TreeGrafter"/>
</dbReference>
<name>A0A7N2MIJ6_QUELO</name>
<dbReference type="Gene3D" id="1.20.200.10">
    <property type="entry name" value="Fumarase/aspartase (Central domain)"/>
    <property type="match status" value="1"/>
</dbReference>
<feature type="domain" description="Fumarate lyase N-terminal" evidence="9">
    <location>
        <begin position="65"/>
        <end position="359"/>
    </location>
</feature>
<protein>
    <recommendedName>
        <fullName evidence="4">argininosuccinate lyase</fullName>
        <ecNumber evidence="4">4.3.2.1</ecNumber>
    </recommendedName>
    <alternativeName>
        <fullName evidence="8">Arginosuccinase</fullName>
    </alternativeName>
</protein>
<dbReference type="InterPro" id="IPR000362">
    <property type="entry name" value="Fumarate_lyase_fam"/>
</dbReference>
<evidence type="ECO:0000256" key="5">
    <source>
        <dbReference type="ARBA" id="ARBA00022571"/>
    </source>
</evidence>
<dbReference type="PANTHER" id="PTHR43814:SF1">
    <property type="entry name" value="ARGININOSUCCINATE LYASE"/>
    <property type="match status" value="1"/>
</dbReference>
<dbReference type="Pfam" id="PF14698">
    <property type="entry name" value="ASL_C2"/>
    <property type="match status" value="1"/>
</dbReference>
<dbReference type="EMBL" id="LRBV02000009">
    <property type="status" value="NOT_ANNOTATED_CDS"/>
    <property type="molecule type" value="Genomic_DNA"/>
</dbReference>
<dbReference type="PRINTS" id="PR00145">
    <property type="entry name" value="ARGSUCLYASE"/>
</dbReference>
<comment type="similarity">
    <text evidence="3">Belongs to the lyase 1 family. Argininosuccinate lyase subfamily.</text>
</comment>
<dbReference type="PROSITE" id="PS00163">
    <property type="entry name" value="FUMARATE_LYASES"/>
    <property type="match status" value="1"/>
</dbReference>
<keyword evidence="12" id="KW-1185">Reference proteome</keyword>
<dbReference type="PANTHER" id="PTHR43814">
    <property type="entry name" value="ARGININOSUCCINATE LYASE"/>
    <property type="match status" value="1"/>
</dbReference>
<evidence type="ECO:0000259" key="9">
    <source>
        <dbReference type="Pfam" id="PF00206"/>
    </source>
</evidence>
<dbReference type="RefSeq" id="XP_030934023.1">
    <property type="nucleotide sequence ID" value="XM_031078163.1"/>
</dbReference>
<dbReference type="InterPro" id="IPR024083">
    <property type="entry name" value="Fumarase/histidase_N"/>
</dbReference>
<dbReference type="EnsemblPlants" id="QL09p017817:mrna">
    <property type="protein sequence ID" value="QL09p017817:mrna"/>
    <property type="gene ID" value="QL09p017817"/>
</dbReference>
<proteinExistence type="inferred from homology"/>
<evidence type="ECO:0000259" key="10">
    <source>
        <dbReference type="Pfam" id="PF14698"/>
    </source>
</evidence>
<dbReference type="OMA" id="DFAIEFC"/>
<evidence type="ECO:0000313" key="12">
    <source>
        <dbReference type="Proteomes" id="UP000594261"/>
    </source>
</evidence>
<dbReference type="GeneID" id="115959665"/>
<dbReference type="FunCoup" id="A0A7N2MIJ6">
    <property type="interactions" value="1727"/>
</dbReference>
<dbReference type="HAMAP" id="MF_00006">
    <property type="entry name" value="Arg_succ_lyase"/>
    <property type="match status" value="1"/>
</dbReference>
<dbReference type="Pfam" id="PF00206">
    <property type="entry name" value="Lyase_1"/>
    <property type="match status" value="1"/>
</dbReference>
<gene>
    <name evidence="11" type="primary">LOC115959665</name>
</gene>
<dbReference type="SUPFAM" id="SSF48557">
    <property type="entry name" value="L-aspartase-like"/>
    <property type="match status" value="1"/>
</dbReference>
<keyword evidence="5" id="KW-0055">Arginine biosynthesis</keyword>
<dbReference type="PRINTS" id="PR00149">
    <property type="entry name" value="FUMRATELYASE"/>
</dbReference>
<dbReference type="InterPro" id="IPR020557">
    <property type="entry name" value="Fumarate_lyase_CS"/>
</dbReference>
<comment type="pathway">
    <text evidence="2">Amino-acid biosynthesis; L-arginine biosynthesis; L-arginine from L-ornithine and carbamoyl phosphate: step 3/3.</text>
</comment>
<reference evidence="11" key="2">
    <citation type="submission" date="2021-01" db="UniProtKB">
        <authorList>
            <consortium name="EnsemblPlants"/>
        </authorList>
    </citation>
    <scope>IDENTIFICATION</scope>
</reference>
<evidence type="ECO:0000256" key="7">
    <source>
        <dbReference type="ARBA" id="ARBA00023239"/>
    </source>
</evidence>
<accession>A0A7N2MIJ6</accession>
<dbReference type="AlphaFoldDB" id="A0A7N2MIJ6"/>
<dbReference type="OrthoDB" id="2561043at2759"/>
<evidence type="ECO:0000256" key="4">
    <source>
        <dbReference type="ARBA" id="ARBA00012338"/>
    </source>
</evidence>
<dbReference type="Gramene" id="QL09p017817:mrna">
    <property type="protein sequence ID" value="QL09p017817:mrna"/>
    <property type="gene ID" value="QL09p017817"/>
</dbReference>